<evidence type="ECO:0000256" key="5">
    <source>
        <dbReference type="SAM" id="MobiDB-lite"/>
    </source>
</evidence>
<keyword evidence="6" id="KW-0812">Transmembrane</keyword>
<keyword evidence="6" id="KW-1133">Transmembrane helix</keyword>
<dbReference type="RefSeq" id="WP_345737717.1">
    <property type="nucleotide sequence ID" value="NZ_BAABIA010000007.1"/>
</dbReference>
<evidence type="ECO:0000256" key="2">
    <source>
        <dbReference type="ARBA" id="ARBA00022741"/>
    </source>
</evidence>
<keyword evidence="2" id="KW-0547">Nucleotide-binding</keyword>
<feature type="region of interest" description="Disordered" evidence="5">
    <location>
        <begin position="348"/>
        <end position="386"/>
    </location>
</feature>
<dbReference type="InterPro" id="IPR000719">
    <property type="entry name" value="Prot_kinase_dom"/>
</dbReference>
<comment type="caution">
    <text evidence="8">The sequence shown here is derived from an EMBL/GenBank/DDBJ whole genome shotgun (WGS) entry which is preliminary data.</text>
</comment>
<evidence type="ECO:0000256" key="4">
    <source>
        <dbReference type="ARBA" id="ARBA00022840"/>
    </source>
</evidence>
<dbReference type="PANTHER" id="PTHR43289">
    <property type="entry name" value="MITOGEN-ACTIVATED PROTEIN KINASE KINASE KINASE 20-RELATED"/>
    <property type="match status" value="1"/>
</dbReference>
<keyword evidence="9" id="KW-1185">Reference proteome</keyword>
<dbReference type="EMBL" id="BAABIA010000007">
    <property type="protein sequence ID" value="GAA5144718.1"/>
    <property type="molecule type" value="Genomic_DNA"/>
</dbReference>
<dbReference type="SUPFAM" id="SSF56112">
    <property type="entry name" value="Protein kinase-like (PK-like)"/>
    <property type="match status" value="1"/>
</dbReference>
<dbReference type="Proteomes" id="UP001499852">
    <property type="component" value="Unassembled WGS sequence"/>
</dbReference>
<evidence type="ECO:0000313" key="9">
    <source>
        <dbReference type="Proteomes" id="UP001499852"/>
    </source>
</evidence>
<accession>A0ABP9PD96</accession>
<evidence type="ECO:0000256" key="3">
    <source>
        <dbReference type="ARBA" id="ARBA00022777"/>
    </source>
</evidence>
<proteinExistence type="predicted"/>
<evidence type="ECO:0000256" key="1">
    <source>
        <dbReference type="ARBA" id="ARBA00022679"/>
    </source>
</evidence>
<dbReference type="Gene3D" id="3.30.200.20">
    <property type="entry name" value="Phosphorylase Kinase, domain 1"/>
    <property type="match status" value="1"/>
</dbReference>
<feature type="transmembrane region" description="Helical" evidence="6">
    <location>
        <begin position="392"/>
        <end position="411"/>
    </location>
</feature>
<name>A0ABP9PD96_9BACT</name>
<dbReference type="PROSITE" id="PS50011">
    <property type="entry name" value="PROTEIN_KINASE_DOM"/>
    <property type="match status" value="1"/>
</dbReference>
<keyword evidence="1" id="KW-0808">Transferase</keyword>
<evidence type="ECO:0000313" key="8">
    <source>
        <dbReference type="EMBL" id="GAA5144718.1"/>
    </source>
</evidence>
<feature type="region of interest" description="Disordered" evidence="5">
    <location>
        <begin position="714"/>
        <end position="737"/>
    </location>
</feature>
<dbReference type="CDD" id="cd14014">
    <property type="entry name" value="STKc_PknB_like"/>
    <property type="match status" value="1"/>
</dbReference>
<gene>
    <name evidence="8" type="ORF">GCM10023213_35340</name>
</gene>
<dbReference type="SUPFAM" id="SSF49899">
    <property type="entry name" value="Concanavalin A-like lectins/glucanases"/>
    <property type="match status" value="1"/>
</dbReference>
<dbReference type="PANTHER" id="PTHR43289:SF6">
    <property type="entry name" value="SERINE_THREONINE-PROTEIN KINASE NEKL-3"/>
    <property type="match status" value="1"/>
</dbReference>
<keyword evidence="4" id="KW-0067">ATP-binding</keyword>
<dbReference type="SMART" id="SM00220">
    <property type="entry name" value="S_TKc"/>
    <property type="match status" value="1"/>
</dbReference>
<protein>
    <recommendedName>
        <fullName evidence="7">Protein kinase domain-containing protein</fullName>
    </recommendedName>
</protein>
<sequence>MAERYKIYDKLGAGGVGAVYRAYDNELKRWVAIKRLISANDASGDQGLAAELRREADALASLRNPNIVTIFDVASDAEGLFMVMELLEGEDLADVVARGPLHYDDFKELASQTLEALLAAHQRHILHRDIKPENIKVERLPGGRMQSKIIDFGLARAGMRARKQTEDQEGTVMGSIFYMAPEQLTRAPVDVRTDLYSLGCVFYEALSGRKAFDGETLNIVIDKHINHDIIPLNLVAPHVPPWLGAWVLRLMALNPEDRPTGAQQAIEEFRAWEKMSAAPPMMPWMPPGYGPPPGTYTQPMYPGSATTSTIPIQPGYYQPPQEEAYAQPVLEVVPDAEPILEMAAYTTPISRPSPTTGRPPVGRRTMPTGRSPSTRLHAPAPEPASSGSKAKIFAIIGTGIALVLGAGWFFFGSKKDTASGGSAATSILSTGPDKVKYELPQDRLFPPMDSDICLHLVAGVGCIGKDGKIAPPDGVILDWHDISPLGNDNLARAYNKNADYAPKRSFWPTPTSGIIGAKPSRSVLDFRPREGRPVAIALTDPAGEKSKFPFGQTPPRGESGMTLALVFQVDESRLPVRVLSLSGEDGSSVILRVDKYKKIIADFRNGGSLGSITCNGVDPTIPCTVVLTWQTATSVTEMRVKDAPGKTFRAAAKTKPPTAPLTRLQIGKVVGANQDNAPAEEQFSGYLAEVVMYSSLLKLDQIQLLESKVLRDHYIQGPPTTPPPAPAPAPAPSAPQK</sequence>
<dbReference type="InterPro" id="IPR011009">
    <property type="entry name" value="Kinase-like_dom_sf"/>
</dbReference>
<reference evidence="9" key="1">
    <citation type="journal article" date="2019" name="Int. J. Syst. Evol. Microbiol.">
        <title>The Global Catalogue of Microorganisms (GCM) 10K type strain sequencing project: providing services to taxonomists for standard genome sequencing and annotation.</title>
        <authorList>
            <consortium name="The Broad Institute Genomics Platform"/>
            <consortium name="The Broad Institute Genome Sequencing Center for Infectious Disease"/>
            <person name="Wu L."/>
            <person name="Ma J."/>
        </authorList>
    </citation>
    <scope>NUCLEOTIDE SEQUENCE [LARGE SCALE GENOMIC DNA]</scope>
    <source>
        <strain evidence="9">JCM 18053</strain>
    </source>
</reference>
<dbReference type="Gene3D" id="1.10.510.10">
    <property type="entry name" value="Transferase(Phosphotransferase) domain 1"/>
    <property type="match status" value="1"/>
</dbReference>
<evidence type="ECO:0000256" key="6">
    <source>
        <dbReference type="SAM" id="Phobius"/>
    </source>
</evidence>
<keyword evidence="3" id="KW-0418">Kinase</keyword>
<organism evidence="8 9">
    <name type="scientific">Prosthecobacter algae</name>
    <dbReference type="NCBI Taxonomy" id="1144682"/>
    <lineage>
        <taxon>Bacteria</taxon>
        <taxon>Pseudomonadati</taxon>
        <taxon>Verrucomicrobiota</taxon>
        <taxon>Verrucomicrobiia</taxon>
        <taxon>Verrucomicrobiales</taxon>
        <taxon>Verrucomicrobiaceae</taxon>
        <taxon>Prosthecobacter</taxon>
    </lineage>
</organism>
<feature type="domain" description="Protein kinase" evidence="7">
    <location>
        <begin position="5"/>
        <end position="270"/>
    </location>
</feature>
<evidence type="ECO:0000259" key="7">
    <source>
        <dbReference type="PROSITE" id="PS50011"/>
    </source>
</evidence>
<keyword evidence="6" id="KW-0472">Membrane</keyword>
<dbReference type="InterPro" id="IPR013320">
    <property type="entry name" value="ConA-like_dom_sf"/>
</dbReference>
<dbReference type="Pfam" id="PF00069">
    <property type="entry name" value="Pkinase"/>
    <property type="match status" value="1"/>
</dbReference>
<feature type="compositionally biased region" description="Pro residues" evidence="5">
    <location>
        <begin position="719"/>
        <end position="737"/>
    </location>
</feature>